<reference evidence="2 3" key="1">
    <citation type="journal article" date="2012" name="Genome Biol.">
        <title>Genome and low-iron response of an oceanic diatom adapted to chronic iron limitation.</title>
        <authorList>
            <person name="Lommer M."/>
            <person name="Specht M."/>
            <person name="Roy A.S."/>
            <person name="Kraemer L."/>
            <person name="Andreson R."/>
            <person name="Gutowska M.A."/>
            <person name="Wolf J."/>
            <person name="Bergner S.V."/>
            <person name="Schilhabel M.B."/>
            <person name="Klostermeier U.C."/>
            <person name="Beiko R.G."/>
            <person name="Rosenstiel P."/>
            <person name="Hippler M."/>
            <person name="Laroche J."/>
        </authorList>
    </citation>
    <scope>NUCLEOTIDE SEQUENCE [LARGE SCALE GENOMIC DNA]</scope>
    <source>
        <strain evidence="2 3">CCMP1005</strain>
    </source>
</reference>
<dbReference type="AlphaFoldDB" id="K0S4N3"/>
<protein>
    <submittedName>
        <fullName evidence="2">Uncharacterized protein</fullName>
    </submittedName>
</protein>
<feature type="region of interest" description="Disordered" evidence="1">
    <location>
        <begin position="476"/>
        <end position="500"/>
    </location>
</feature>
<evidence type="ECO:0000256" key="1">
    <source>
        <dbReference type="SAM" id="MobiDB-lite"/>
    </source>
</evidence>
<evidence type="ECO:0000313" key="3">
    <source>
        <dbReference type="Proteomes" id="UP000266841"/>
    </source>
</evidence>
<evidence type="ECO:0000313" key="2">
    <source>
        <dbReference type="EMBL" id="EJK59794.1"/>
    </source>
</evidence>
<feature type="region of interest" description="Disordered" evidence="1">
    <location>
        <begin position="1"/>
        <end position="48"/>
    </location>
</feature>
<gene>
    <name evidence="2" type="ORF">THAOC_19941</name>
</gene>
<sequence length="642" mass="71841">MSAANASSGGDDGRKLPAQGKTFTHQRKPPPGSKLPSDAEDSLSSDSEGERLCCYDPMIYAFNKECKAEHEFKCPESEQPLVKCPTCCREYYHDCCLQYVRKHFPQANDGVCVICNKGLPGAIECDMDDCRMKYMPDCTVKYFPGATMHSCQNKLCGPHRSSHRRFHEQCYDELYYNEQKERRGSFAVKLNERYNFCLPCAKEKVQPEKAQPKSTNTALKKKSDQKHKQDEEDEEDLIDYFDKMSGSAKEEGDTDDKPRRDESEANLDTELQTAFKGQKAFRQAGIKANEKRDRLKKLTTIDASSLFTGDRLDDGNARLETLKKVLIANKTATIDLLAPLAMRLGALLHRENCRDKRCGKCGGYNPESPHSALDDNDITPESIRVAEMYDLSWVHASSQAALQEQSGDVDHVTCQPASAKKSRKMKIMFSVNKGIDNFRIRSNMTDALPCPLCGHKLVQRLHTQRTLDAHKRQVNEQFEERKARHDALPPTTRSKSPPRRGKVQEFICGCYMNPSTSCSCCVGPFTNKDRSTLAADLQDYQMVRRGQAAQTVSSQFSAGNFLNFMVEGTLRRGARDLQLMGLNASASDVMGAAAGHLALATSLDAARAPPSCYLLRGLNLMGSNLLEDSNPIIEWVESHLCF</sequence>
<feature type="compositionally biased region" description="Basic and acidic residues" evidence="1">
    <location>
        <begin position="476"/>
        <end position="487"/>
    </location>
</feature>
<name>K0S4N3_THAOC</name>
<feature type="region of interest" description="Disordered" evidence="1">
    <location>
        <begin position="208"/>
        <end position="265"/>
    </location>
</feature>
<comment type="caution">
    <text evidence="2">The sequence shown here is derived from an EMBL/GenBank/DDBJ whole genome shotgun (WGS) entry which is preliminary data.</text>
</comment>
<dbReference type="Proteomes" id="UP000266841">
    <property type="component" value="Unassembled WGS sequence"/>
</dbReference>
<dbReference type="EMBL" id="AGNL01022295">
    <property type="protein sequence ID" value="EJK59794.1"/>
    <property type="molecule type" value="Genomic_DNA"/>
</dbReference>
<organism evidence="2 3">
    <name type="scientific">Thalassiosira oceanica</name>
    <name type="common">Marine diatom</name>
    <dbReference type="NCBI Taxonomy" id="159749"/>
    <lineage>
        <taxon>Eukaryota</taxon>
        <taxon>Sar</taxon>
        <taxon>Stramenopiles</taxon>
        <taxon>Ochrophyta</taxon>
        <taxon>Bacillariophyta</taxon>
        <taxon>Coscinodiscophyceae</taxon>
        <taxon>Thalassiosirophycidae</taxon>
        <taxon>Thalassiosirales</taxon>
        <taxon>Thalassiosiraceae</taxon>
        <taxon>Thalassiosira</taxon>
    </lineage>
</organism>
<accession>K0S4N3</accession>
<keyword evidence="3" id="KW-1185">Reference proteome</keyword>
<proteinExistence type="predicted"/>
<feature type="compositionally biased region" description="Basic and acidic residues" evidence="1">
    <location>
        <begin position="248"/>
        <end position="263"/>
    </location>
</feature>